<dbReference type="Proteomes" id="UP001333818">
    <property type="component" value="Unassembled WGS sequence"/>
</dbReference>
<dbReference type="RefSeq" id="WP_330482748.1">
    <property type="nucleotide sequence ID" value="NZ_JAZBJZ010000016.1"/>
</dbReference>
<accession>A0AAW9PUV3</accession>
<gene>
    <name evidence="1" type="ORF">V2H45_06145</name>
</gene>
<proteinExistence type="predicted"/>
<name>A0AAW9PUV3_9CYAN</name>
<dbReference type="EMBL" id="JAZBJZ010000016">
    <property type="protein sequence ID" value="MEE3716321.1"/>
    <property type="molecule type" value="Genomic_DNA"/>
</dbReference>
<reference evidence="1" key="1">
    <citation type="submission" date="2024-01" db="EMBL/GenBank/DDBJ databases">
        <title>Bank of Algae and Cyanobacteria of the Azores (BACA) strain genomes.</title>
        <authorList>
            <person name="Luz R."/>
            <person name="Cordeiro R."/>
            <person name="Fonseca A."/>
            <person name="Goncalves V."/>
        </authorList>
    </citation>
    <scope>NUCLEOTIDE SEQUENCE</scope>
    <source>
        <strain evidence="1">BACA0141</strain>
    </source>
</reference>
<sequence length="123" mass="13725">MNLGVTVVKTVGILQLLDEYIGGFGSFSVGNFNDKTLAEFYPEYCGFELDPHIFRYIGRNVHEKFIAIFFSAPPDQRADIIRGVLKRFPLNAPSHCPKSRTQDLYAELLGVAEGLESLSLQLA</sequence>
<keyword evidence="2" id="KW-1185">Reference proteome</keyword>
<organism evidence="1 2">
    <name type="scientific">Tumidithrix elongata BACA0141</name>
    <dbReference type="NCBI Taxonomy" id="2716417"/>
    <lineage>
        <taxon>Bacteria</taxon>
        <taxon>Bacillati</taxon>
        <taxon>Cyanobacteriota</taxon>
        <taxon>Cyanophyceae</taxon>
        <taxon>Pseudanabaenales</taxon>
        <taxon>Pseudanabaenaceae</taxon>
        <taxon>Tumidithrix</taxon>
        <taxon>Tumidithrix elongata</taxon>
    </lineage>
</organism>
<protein>
    <submittedName>
        <fullName evidence="1">Uncharacterized protein</fullName>
    </submittedName>
</protein>
<comment type="caution">
    <text evidence="1">The sequence shown here is derived from an EMBL/GenBank/DDBJ whole genome shotgun (WGS) entry which is preliminary data.</text>
</comment>
<evidence type="ECO:0000313" key="1">
    <source>
        <dbReference type="EMBL" id="MEE3716321.1"/>
    </source>
</evidence>
<evidence type="ECO:0000313" key="2">
    <source>
        <dbReference type="Proteomes" id="UP001333818"/>
    </source>
</evidence>
<dbReference type="AlphaFoldDB" id="A0AAW9PUV3"/>